<organism evidence="2 3">
    <name type="scientific">Chrysodeixis includens</name>
    <name type="common">Soybean looper</name>
    <name type="synonym">Pseudoplusia includens</name>
    <dbReference type="NCBI Taxonomy" id="689277"/>
    <lineage>
        <taxon>Eukaryota</taxon>
        <taxon>Metazoa</taxon>
        <taxon>Ecdysozoa</taxon>
        <taxon>Arthropoda</taxon>
        <taxon>Hexapoda</taxon>
        <taxon>Insecta</taxon>
        <taxon>Pterygota</taxon>
        <taxon>Neoptera</taxon>
        <taxon>Endopterygota</taxon>
        <taxon>Lepidoptera</taxon>
        <taxon>Glossata</taxon>
        <taxon>Ditrysia</taxon>
        <taxon>Noctuoidea</taxon>
        <taxon>Noctuidae</taxon>
        <taxon>Plusiinae</taxon>
        <taxon>Chrysodeixis</taxon>
    </lineage>
</organism>
<reference evidence="2" key="1">
    <citation type="submission" date="2021-12" db="EMBL/GenBank/DDBJ databases">
        <authorList>
            <person name="King R."/>
        </authorList>
    </citation>
    <scope>NUCLEOTIDE SEQUENCE</scope>
</reference>
<evidence type="ECO:0000313" key="3">
    <source>
        <dbReference type="Proteomes" id="UP001154114"/>
    </source>
</evidence>
<dbReference type="OrthoDB" id="7490061at2759"/>
<keyword evidence="3" id="KW-1185">Reference proteome</keyword>
<dbReference type="Proteomes" id="UP001154114">
    <property type="component" value="Chromosome 9"/>
</dbReference>
<protein>
    <submittedName>
        <fullName evidence="2">Uncharacterized protein</fullName>
    </submittedName>
</protein>
<dbReference type="AlphaFoldDB" id="A0A9N8L0Y1"/>
<evidence type="ECO:0000313" key="2">
    <source>
        <dbReference type="EMBL" id="CAD0198574.1"/>
    </source>
</evidence>
<proteinExistence type="predicted"/>
<sequence>MADENITLRKKPTNTSLSESSLFETTAMSMPDISVQSDENVSKLHTEIENLRSQLLSAHQEIDNLLTENKQLKHDLDKSTKVIELYKKVNMGEAKCSTPSSKRKSKIY</sequence>
<name>A0A9N8L0Y1_CHRIL</name>
<keyword evidence="1" id="KW-0175">Coiled coil</keyword>
<feature type="coiled-coil region" evidence="1">
    <location>
        <begin position="41"/>
        <end position="82"/>
    </location>
</feature>
<dbReference type="EMBL" id="LR824012">
    <property type="protein sequence ID" value="CAD0198574.1"/>
    <property type="molecule type" value="Genomic_DNA"/>
</dbReference>
<gene>
    <name evidence="2" type="ORF">CINC_LOCUS12847</name>
</gene>
<evidence type="ECO:0000256" key="1">
    <source>
        <dbReference type="SAM" id="Coils"/>
    </source>
</evidence>
<dbReference type="Gene3D" id="1.20.5.1700">
    <property type="match status" value="1"/>
</dbReference>
<accession>A0A9N8L0Y1</accession>